<organism evidence="5 6">
    <name type="scientific">Gluconobacter albidus</name>
    <dbReference type="NCBI Taxonomy" id="318683"/>
    <lineage>
        <taxon>Bacteria</taxon>
        <taxon>Pseudomonadati</taxon>
        <taxon>Pseudomonadota</taxon>
        <taxon>Alphaproteobacteria</taxon>
        <taxon>Acetobacterales</taxon>
        <taxon>Acetobacteraceae</taxon>
        <taxon>Gluconobacter</taxon>
    </lineage>
</organism>
<name>A0ABQ5X2Q4_9PROT</name>
<dbReference type="InterPro" id="IPR003959">
    <property type="entry name" value="ATPase_AAA_core"/>
</dbReference>
<evidence type="ECO:0000256" key="2">
    <source>
        <dbReference type="ARBA" id="ARBA00022741"/>
    </source>
</evidence>
<dbReference type="EMBL" id="BSNW01000016">
    <property type="protein sequence ID" value="GLQ69170.1"/>
    <property type="molecule type" value="Genomic_DNA"/>
</dbReference>
<dbReference type="InterPro" id="IPR027417">
    <property type="entry name" value="P-loop_NTPase"/>
</dbReference>
<comment type="caution">
    <text evidence="5">The sequence shown here is derived from an EMBL/GenBank/DDBJ whole genome shotgun (WGS) entry which is preliminary data.</text>
</comment>
<dbReference type="PANTHER" id="PTHR23073">
    <property type="entry name" value="26S PROTEASOME REGULATORY SUBUNIT"/>
    <property type="match status" value="1"/>
</dbReference>
<evidence type="ECO:0000313" key="5">
    <source>
        <dbReference type="EMBL" id="GLQ69170.1"/>
    </source>
</evidence>
<protein>
    <recommendedName>
        <fullName evidence="4">AAA+ ATPase domain-containing protein</fullName>
    </recommendedName>
</protein>
<evidence type="ECO:0000256" key="3">
    <source>
        <dbReference type="ARBA" id="ARBA00022840"/>
    </source>
</evidence>
<comment type="similarity">
    <text evidence="1">Belongs to the AAA ATPase family.</text>
</comment>
<proteinExistence type="inferred from homology"/>
<feature type="domain" description="AAA+ ATPase" evidence="4">
    <location>
        <begin position="73"/>
        <end position="209"/>
    </location>
</feature>
<reference evidence="6" key="1">
    <citation type="journal article" date="2019" name="Int. J. Syst. Evol. Microbiol.">
        <title>The Global Catalogue of Microorganisms (GCM) 10K type strain sequencing project: providing services to taxonomists for standard genome sequencing and annotation.</title>
        <authorList>
            <consortium name="The Broad Institute Genomics Platform"/>
            <consortium name="The Broad Institute Genome Sequencing Center for Infectious Disease"/>
            <person name="Wu L."/>
            <person name="Ma J."/>
        </authorList>
    </citation>
    <scope>NUCLEOTIDE SEQUENCE [LARGE SCALE GENOMIC DNA]</scope>
    <source>
        <strain evidence="6">NBRC 3250</strain>
    </source>
</reference>
<dbReference type="Pfam" id="PF00004">
    <property type="entry name" value="AAA"/>
    <property type="match status" value="1"/>
</dbReference>
<dbReference type="Gene3D" id="3.40.50.300">
    <property type="entry name" value="P-loop containing nucleotide triphosphate hydrolases"/>
    <property type="match status" value="1"/>
</dbReference>
<dbReference type="SUPFAM" id="SSF52540">
    <property type="entry name" value="P-loop containing nucleoside triphosphate hydrolases"/>
    <property type="match status" value="1"/>
</dbReference>
<dbReference type="SMART" id="SM00382">
    <property type="entry name" value="AAA"/>
    <property type="match status" value="1"/>
</dbReference>
<evidence type="ECO:0000256" key="1">
    <source>
        <dbReference type="ARBA" id="ARBA00006914"/>
    </source>
</evidence>
<dbReference type="RefSeq" id="WP_082790618.1">
    <property type="nucleotide sequence ID" value="NZ_BEWL01000006.1"/>
</dbReference>
<keyword evidence="6" id="KW-1185">Reference proteome</keyword>
<dbReference type="Proteomes" id="UP001156672">
    <property type="component" value="Unassembled WGS sequence"/>
</dbReference>
<sequence length="316" mass="34599">MRREQHMQPTRIQRKPAEDPIERLKACLGKTADVRSPKDAEEPILDASVRASLFQWMAEIRAAEELKSVGVKPRTNALLFGPPGCGKTTLAHHFAARLGLPMVVVGSEHLIAGILGASGQNVAKLFDGLAAAETPVVLFMDEVEAVGASRSGRTGGQCDDEKNSALTVLLRKMEEFNVGYFMAATNLPDGIDPAFWRRFNMQIGIALPGFQERFAIIKRYGMPFAFDDDDLDLLAEATDGASPALLRELMEGVKRTLVVRPRMNLPIDDPCTIFASVLSATMPPPEMEVPKLWRNADTVKGLSAMSWPPQRMGDQA</sequence>
<keyword evidence="3" id="KW-0067">ATP-binding</keyword>
<keyword evidence="2" id="KW-0547">Nucleotide-binding</keyword>
<accession>A0ABQ5X2Q4</accession>
<dbReference type="InterPro" id="IPR050221">
    <property type="entry name" value="26S_Proteasome_ATPase"/>
</dbReference>
<dbReference type="Gene3D" id="1.10.8.60">
    <property type="match status" value="1"/>
</dbReference>
<evidence type="ECO:0000259" key="4">
    <source>
        <dbReference type="SMART" id="SM00382"/>
    </source>
</evidence>
<evidence type="ECO:0000313" key="6">
    <source>
        <dbReference type="Proteomes" id="UP001156672"/>
    </source>
</evidence>
<gene>
    <name evidence="5" type="ORF">GCM10007866_16210</name>
</gene>
<dbReference type="CDD" id="cd19481">
    <property type="entry name" value="RecA-like_protease"/>
    <property type="match status" value="1"/>
</dbReference>
<dbReference type="InterPro" id="IPR003593">
    <property type="entry name" value="AAA+_ATPase"/>
</dbReference>